<evidence type="ECO:0000256" key="1">
    <source>
        <dbReference type="SAM" id="Phobius"/>
    </source>
</evidence>
<proteinExistence type="predicted"/>
<feature type="transmembrane region" description="Helical" evidence="1">
    <location>
        <begin position="6"/>
        <end position="25"/>
    </location>
</feature>
<keyword evidence="3" id="KW-1185">Reference proteome</keyword>
<keyword evidence="1" id="KW-0812">Transmembrane</keyword>
<dbReference type="RefSeq" id="WP_059072137.1">
    <property type="nucleotide sequence ID" value="NZ_LNAL01000008.1"/>
</dbReference>
<dbReference type="Proteomes" id="UP000054223">
    <property type="component" value="Unassembled WGS sequence"/>
</dbReference>
<evidence type="ECO:0000313" key="2">
    <source>
        <dbReference type="EMBL" id="KUG06440.1"/>
    </source>
</evidence>
<protein>
    <submittedName>
        <fullName evidence="2">Uncharacterized protein</fullName>
    </submittedName>
</protein>
<sequence>MLILAWSVLNVVLAMLVLVATFKVFNLLRNKIGLAWTSVLVLGLLLSGCGANSDMTSAKRNLIERDTKARGNALTLTRQELGPSSKLEFLLEYNKAGDSWQPNGLYATASGFLFGHAWEPMAGMATQQGQRCQYFVAMLHKWKLLGMPIYSTSEDYTGYFSLK</sequence>
<gene>
    <name evidence="2" type="ORF">ASU33_03530</name>
</gene>
<dbReference type="EMBL" id="LNAL01000008">
    <property type="protein sequence ID" value="KUG06440.1"/>
    <property type="molecule type" value="Genomic_DNA"/>
</dbReference>
<name>A0A9X0L3E4_SOLP1</name>
<dbReference type="AlphaFoldDB" id="A0A9X0L3E4"/>
<comment type="caution">
    <text evidence="2">The sequence shown here is derived from an EMBL/GenBank/DDBJ whole genome shotgun (WGS) entry which is preliminary data.</text>
</comment>
<keyword evidence="1" id="KW-0472">Membrane</keyword>
<dbReference type="OrthoDB" id="1449062at2"/>
<accession>A0A9X0L3E4</accession>
<evidence type="ECO:0000313" key="3">
    <source>
        <dbReference type="Proteomes" id="UP000054223"/>
    </source>
</evidence>
<keyword evidence="1" id="KW-1133">Transmembrane helix</keyword>
<feature type="transmembrane region" description="Helical" evidence="1">
    <location>
        <begin position="32"/>
        <end position="53"/>
    </location>
</feature>
<organism evidence="2 3">
    <name type="scientific">Solirubrum puertoriconensis</name>
    <dbReference type="NCBI Taxonomy" id="1751427"/>
    <lineage>
        <taxon>Bacteria</taxon>
        <taxon>Pseudomonadati</taxon>
        <taxon>Bacteroidota</taxon>
        <taxon>Cytophagia</taxon>
        <taxon>Cytophagales</taxon>
    </lineage>
</organism>
<reference evidence="2 3" key="1">
    <citation type="submission" date="2015-11" db="EMBL/GenBank/DDBJ databases">
        <title>Solirubrum puertoriconensis gen. nov. an environmental bacteria isolated in Puerto Rico.</title>
        <authorList>
            <person name="Cuebas-Irizarry M.F."/>
            <person name="Montalvo-Rodriguez R."/>
        </authorList>
    </citation>
    <scope>NUCLEOTIDE SEQUENCE [LARGE SCALE GENOMIC DNA]</scope>
    <source>
        <strain evidence="2 3">MC1A</strain>
    </source>
</reference>